<comment type="caution">
    <text evidence="1">The sequence shown here is derived from an EMBL/GenBank/DDBJ whole genome shotgun (WGS) entry which is preliminary data.</text>
</comment>
<protein>
    <submittedName>
        <fullName evidence="1">Uncharacterized protein</fullName>
    </submittedName>
</protein>
<organism evidence="1 2">
    <name type="scientific">Alosa alosa</name>
    <name type="common">allis shad</name>
    <dbReference type="NCBI Taxonomy" id="278164"/>
    <lineage>
        <taxon>Eukaryota</taxon>
        <taxon>Metazoa</taxon>
        <taxon>Chordata</taxon>
        <taxon>Craniata</taxon>
        <taxon>Vertebrata</taxon>
        <taxon>Euteleostomi</taxon>
        <taxon>Actinopterygii</taxon>
        <taxon>Neopterygii</taxon>
        <taxon>Teleostei</taxon>
        <taxon>Clupei</taxon>
        <taxon>Clupeiformes</taxon>
        <taxon>Clupeoidei</taxon>
        <taxon>Clupeidae</taxon>
        <taxon>Alosa</taxon>
    </lineage>
</organism>
<evidence type="ECO:0000313" key="1">
    <source>
        <dbReference type="EMBL" id="KAG5283498.1"/>
    </source>
</evidence>
<name>A0AAV6H8H1_9TELE</name>
<evidence type="ECO:0000313" key="2">
    <source>
        <dbReference type="Proteomes" id="UP000823561"/>
    </source>
</evidence>
<accession>A0AAV6H8H1</accession>
<sequence length="98" mass="10708">MHRELVSVLSACVTGSLQQYSSSENTSEAIRDDEISVRKCLSDASSKHTLRAGPCLHLTPALLFQTSAQTATLSLYRGLCKGHLVDYSGRIHPDFILC</sequence>
<dbReference type="AlphaFoldDB" id="A0AAV6H8H1"/>
<dbReference type="Proteomes" id="UP000823561">
    <property type="component" value="Chromosome 3"/>
</dbReference>
<keyword evidence="2" id="KW-1185">Reference proteome</keyword>
<dbReference type="EMBL" id="JADWDJ010000003">
    <property type="protein sequence ID" value="KAG5283498.1"/>
    <property type="molecule type" value="Genomic_DNA"/>
</dbReference>
<proteinExistence type="predicted"/>
<gene>
    <name evidence="1" type="ORF">AALO_G00042720</name>
</gene>
<reference evidence="1" key="1">
    <citation type="submission" date="2020-10" db="EMBL/GenBank/DDBJ databases">
        <title>Chromosome-scale genome assembly of the Allis shad, Alosa alosa.</title>
        <authorList>
            <person name="Margot Z."/>
            <person name="Christophe K."/>
            <person name="Cabau C."/>
            <person name="Louis A."/>
            <person name="Berthelot C."/>
            <person name="Parey E."/>
            <person name="Roest Crollius H."/>
            <person name="Montfort J."/>
            <person name="Robinson-Rechavi M."/>
            <person name="Bucao C."/>
            <person name="Bouchez O."/>
            <person name="Gislard M."/>
            <person name="Lluch J."/>
            <person name="Milhes M."/>
            <person name="Lampietro C."/>
            <person name="Lopez Roques C."/>
            <person name="Donnadieu C."/>
            <person name="Braasch I."/>
            <person name="Desvignes T."/>
            <person name="Postlethwait J."/>
            <person name="Bobe J."/>
            <person name="Guiguen Y."/>
        </authorList>
    </citation>
    <scope>NUCLEOTIDE SEQUENCE</scope>
    <source>
        <strain evidence="1">M-15738</strain>
        <tissue evidence="1">Blood</tissue>
    </source>
</reference>